<dbReference type="EMBL" id="AVOT02008751">
    <property type="protein sequence ID" value="MBW0486642.1"/>
    <property type="molecule type" value="Genomic_DNA"/>
</dbReference>
<keyword evidence="2" id="KW-1185">Reference proteome</keyword>
<reference evidence="1" key="1">
    <citation type="submission" date="2021-03" db="EMBL/GenBank/DDBJ databases">
        <title>Draft genome sequence of rust myrtle Austropuccinia psidii MF-1, a brazilian biotype.</title>
        <authorList>
            <person name="Quecine M.C."/>
            <person name="Pachon D.M.R."/>
            <person name="Bonatelli M.L."/>
            <person name="Correr F.H."/>
            <person name="Franceschini L.M."/>
            <person name="Leite T.F."/>
            <person name="Margarido G.R.A."/>
            <person name="Almeida C.A."/>
            <person name="Ferrarezi J.A."/>
            <person name="Labate C.A."/>
        </authorList>
    </citation>
    <scope>NUCLEOTIDE SEQUENCE</scope>
    <source>
        <strain evidence="1">MF-1</strain>
    </source>
</reference>
<name>A0A9Q3H0Q2_9BASI</name>
<accession>A0A9Q3H0Q2</accession>
<dbReference type="AlphaFoldDB" id="A0A9Q3H0Q2"/>
<dbReference type="Proteomes" id="UP000765509">
    <property type="component" value="Unassembled WGS sequence"/>
</dbReference>
<protein>
    <submittedName>
        <fullName evidence="1">Uncharacterized protein</fullName>
    </submittedName>
</protein>
<evidence type="ECO:0000313" key="1">
    <source>
        <dbReference type="EMBL" id="MBW0486642.1"/>
    </source>
</evidence>
<organism evidence="1 2">
    <name type="scientific">Austropuccinia psidii MF-1</name>
    <dbReference type="NCBI Taxonomy" id="1389203"/>
    <lineage>
        <taxon>Eukaryota</taxon>
        <taxon>Fungi</taxon>
        <taxon>Dikarya</taxon>
        <taxon>Basidiomycota</taxon>
        <taxon>Pucciniomycotina</taxon>
        <taxon>Pucciniomycetes</taxon>
        <taxon>Pucciniales</taxon>
        <taxon>Sphaerophragmiaceae</taxon>
        <taxon>Austropuccinia</taxon>
    </lineage>
</organism>
<sequence length="79" mass="9230">MDWYGSNYISFIPKRPRTRQLSSSTNQISLSARLMIFTKRFHQLKFAHLLLTQSTIPHNEHILSNSLTKILASISWIRS</sequence>
<gene>
    <name evidence="1" type="ORF">O181_026357</name>
</gene>
<evidence type="ECO:0000313" key="2">
    <source>
        <dbReference type="Proteomes" id="UP000765509"/>
    </source>
</evidence>
<comment type="caution">
    <text evidence="1">The sequence shown here is derived from an EMBL/GenBank/DDBJ whole genome shotgun (WGS) entry which is preliminary data.</text>
</comment>
<proteinExistence type="predicted"/>